<dbReference type="AlphaFoldDB" id="A0A4Q1BTJ7"/>
<organism evidence="2 3">
    <name type="scientific">Tremella mesenterica</name>
    <name type="common">Jelly fungus</name>
    <dbReference type="NCBI Taxonomy" id="5217"/>
    <lineage>
        <taxon>Eukaryota</taxon>
        <taxon>Fungi</taxon>
        <taxon>Dikarya</taxon>
        <taxon>Basidiomycota</taxon>
        <taxon>Agaricomycotina</taxon>
        <taxon>Tremellomycetes</taxon>
        <taxon>Tremellales</taxon>
        <taxon>Tremellaceae</taxon>
        <taxon>Tremella</taxon>
    </lineage>
</organism>
<dbReference type="OrthoDB" id="2585251at2759"/>
<protein>
    <submittedName>
        <fullName evidence="2">Uncharacterized protein</fullName>
    </submittedName>
</protein>
<name>A0A4Q1BTJ7_TREME</name>
<reference evidence="2 3" key="1">
    <citation type="submission" date="2016-06" db="EMBL/GenBank/DDBJ databases">
        <title>Evolution of pathogenesis and genome organization in the Tremellales.</title>
        <authorList>
            <person name="Cuomo C."/>
            <person name="Litvintseva A."/>
            <person name="Heitman J."/>
            <person name="Chen Y."/>
            <person name="Sun S."/>
            <person name="Springer D."/>
            <person name="Dromer F."/>
            <person name="Young S."/>
            <person name="Zeng Q."/>
            <person name="Chapman S."/>
            <person name="Gujja S."/>
            <person name="Saif S."/>
            <person name="Birren B."/>
        </authorList>
    </citation>
    <scope>NUCLEOTIDE SEQUENCE [LARGE SCALE GENOMIC DNA]</scope>
    <source>
        <strain evidence="2 3">ATCC 28783</strain>
    </source>
</reference>
<dbReference type="InParanoid" id="A0A4Q1BTJ7"/>
<keyword evidence="3" id="KW-1185">Reference proteome</keyword>
<proteinExistence type="predicted"/>
<feature type="compositionally biased region" description="Polar residues" evidence="1">
    <location>
        <begin position="457"/>
        <end position="469"/>
    </location>
</feature>
<dbReference type="Proteomes" id="UP000289152">
    <property type="component" value="Unassembled WGS sequence"/>
</dbReference>
<evidence type="ECO:0000313" key="3">
    <source>
        <dbReference type="Proteomes" id="UP000289152"/>
    </source>
</evidence>
<gene>
    <name evidence="2" type="ORF">M231_01304</name>
</gene>
<evidence type="ECO:0000256" key="1">
    <source>
        <dbReference type="SAM" id="MobiDB-lite"/>
    </source>
</evidence>
<dbReference type="EMBL" id="SDIL01000009">
    <property type="protein sequence ID" value="RXK41399.1"/>
    <property type="molecule type" value="Genomic_DNA"/>
</dbReference>
<accession>A0A4Q1BTJ7</accession>
<sequence length="545" mass="60046">MTTLWRKVVRAALHVQPTLRPPTSLPTPTVSHSSVKNLQNLHTPHVSPHFSSSSAVVQNKVMFNIRNIFPVLRKLAKDTFPSISQPSHRLAVQLQPIRISHRGFSTAQSTSRRLGNIRFSRGIGPTSRISQSPGINSLGLNSARGFATSGPASAQTLNNIPVVLRAFASLLDNEDLSSRIPKASRYTPYSHLKSNGTSKRLRRRHAPCINNRLQSWKEEVNHYFPLPIPRITSTRSTVNLPPLPETLITEGINTILSVPLSPSLHTLLSPTTTIPYSEAEVGVSILARLTKGLLPLHEAFASYASTRIIPLLAKLDGLGVLGENGKTSMEVLLDTHGIPDILRIVFEGRSHRDVRQLLGESLRVGEEGQWWVLQEFQKLGKTIKLDPSESRDILERWDSPSYSHPEEMFRSTNVISQEERVDQLIFPTIDLSDTMQITSMGWDDVTDISDNLAFASSPTSSGSLTPQSDISISPSLLSSSPETSIWQVSRTTESRRTSLGSVIASQMSDGWTEGDVSEHVSEDGASQVDVRWSGQGEGFGFAQPW</sequence>
<dbReference type="VEuPathDB" id="FungiDB:TREMEDRAFT_57079"/>
<feature type="region of interest" description="Disordered" evidence="1">
    <location>
        <begin position="457"/>
        <end position="476"/>
    </location>
</feature>
<feature type="region of interest" description="Disordered" evidence="1">
    <location>
        <begin position="103"/>
        <end position="135"/>
    </location>
</feature>
<comment type="caution">
    <text evidence="2">The sequence shown here is derived from an EMBL/GenBank/DDBJ whole genome shotgun (WGS) entry which is preliminary data.</text>
</comment>
<evidence type="ECO:0000313" key="2">
    <source>
        <dbReference type="EMBL" id="RXK41399.1"/>
    </source>
</evidence>
<feature type="compositionally biased region" description="Polar residues" evidence="1">
    <location>
        <begin position="103"/>
        <end position="113"/>
    </location>
</feature>